<dbReference type="GO" id="GO:0051698">
    <property type="term" value="F:saccharopine oxidase activity"/>
    <property type="evidence" value="ECO:0007669"/>
    <property type="project" value="TreeGrafter"/>
</dbReference>
<dbReference type="InterPro" id="IPR036188">
    <property type="entry name" value="FAD/NAD-bd_sf"/>
</dbReference>
<dbReference type="SUPFAM" id="SSF51905">
    <property type="entry name" value="FAD/NAD(P)-binding domain"/>
    <property type="match status" value="1"/>
</dbReference>
<sequence>MTYESSVLIIGGGIFGTSTAYHLSKLYHDPSKITVLDPAPSPSSEDPKGRQAASTDINKIIRADYSSPFYCELAYEALSAWADWPELEPYYHRTGWVMLEETGSDLASRIRKVFQNRSHDPTEDVSLQGDLENRWGGILKGTVTDGFGNAYWNPEAGWCEAAAATASLMQAAIERGVKYEVGQADEIMMDGSVCQGARTKDGREVVADKIIIASGSWTSALLSPLEDALEIPEEERVEKQAQAAGVAVVHYELSEIELEQLKDMPVVVYGAHGEVIPPPHANRLLKYTNANTFTNPTITKSGHRISIPPETSQHEVPEELKQEMYDVMTSKAMPTFVQHKTPSYWRLCWDSFTPTQDWLLTKHPHPNLSNLYLAIGGSFHSYKFLPIAGKYMANVVTDQSNGVQKDCAWGWKHWDPSQELKGAHEATKPKRELASLYDNA</sequence>
<comment type="similarity">
    <text evidence="2">Belongs to the MSOX/MTOX family.</text>
</comment>
<comment type="caution">
    <text evidence="7">The sequence shown here is derived from an EMBL/GenBank/DDBJ whole genome shotgun (WGS) entry which is preliminary data.</text>
</comment>
<dbReference type="PANTHER" id="PTHR10961">
    <property type="entry name" value="PEROXISOMAL SARCOSINE OXIDASE"/>
    <property type="match status" value="1"/>
</dbReference>
<dbReference type="Gene3D" id="3.30.9.10">
    <property type="entry name" value="D-Amino Acid Oxidase, subunit A, domain 2"/>
    <property type="match status" value="1"/>
</dbReference>
<dbReference type="Gene3D" id="3.50.50.60">
    <property type="entry name" value="FAD/NAD(P)-binding domain"/>
    <property type="match status" value="1"/>
</dbReference>
<evidence type="ECO:0000256" key="3">
    <source>
        <dbReference type="ARBA" id="ARBA00022630"/>
    </source>
</evidence>
<dbReference type="InterPro" id="IPR006076">
    <property type="entry name" value="FAD-dep_OxRdtase"/>
</dbReference>
<dbReference type="Pfam" id="PF01266">
    <property type="entry name" value="DAO"/>
    <property type="match status" value="1"/>
</dbReference>
<dbReference type="EMBL" id="MU003784">
    <property type="protein sequence ID" value="KAF2722172.1"/>
    <property type="molecule type" value="Genomic_DNA"/>
</dbReference>
<dbReference type="AlphaFoldDB" id="A0A9P4UNB2"/>
<evidence type="ECO:0000313" key="7">
    <source>
        <dbReference type="EMBL" id="KAF2722172.1"/>
    </source>
</evidence>
<evidence type="ECO:0000256" key="5">
    <source>
        <dbReference type="ARBA" id="ARBA00023002"/>
    </source>
</evidence>
<evidence type="ECO:0000256" key="1">
    <source>
        <dbReference type="ARBA" id="ARBA00001974"/>
    </source>
</evidence>
<evidence type="ECO:0000259" key="6">
    <source>
        <dbReference type="Pfam" id="PF01266"/>
    </source>
</evidence>
<gene>
    <name evidence="7" type="ORF">K431DRAFT_284117</name>
</gene>
<proteinExistence type="inferred from homology"/>
<reference evidence="7" key="1">
    <citation type="journal article" date="2020" name="Stud. Mycol.">
        <title>101 Dothideomycetes genomes: a test case for predicting lifestyles and emergence of pathogens.</title>
        <authorList>
            <person name="Haridas S."/>
            <person name="Albert R."/>
            <person name="Binder M."/>
            <person name="Bloem J."/>
            <person name="Labutti K."/>
            <person name="Salamov A."/>
            <person name="Andreopoulos B."/>
            <person name="Baker S."/>
            <person name="Barry K."/>
            <person name="Bills G."/>
            <person name="Bluhm B."/>
            <person name="Cannon C."/>
            <person name="Castanera R."/>
            <person name="Culley D."/>
            <person name="Daum C."/>
            <person name="Ezra D."/>
            <person name="Gonzalez J."/>
            <person name="Henrissat B."/>
            <person name="Kuo A."/>
            <person name="Liang C."/>
            <person name="Lipzen A."/>
            <person name="Lutzoni F."/>
            <person name="Magnuson J."/>
            <person name="Mondo S."/>
            <person name="Nolan M."/>
            <person name="Ohm R."/>
            <person name="Pangilinan J."/>
            <person name="Park H.-J."/>
            <person name="Ramirez L."/>
            <person name="Alfaro M."/>
            <person name="Sun H."/>
            <person name="Tritt A."/>
            <person name="Yoshinaga Y."/>
            <person name="Zwiers L.-H."/>
            <person name="Turgeon B."/>
            <person name="Goodwin S."/>
            <person name="Spatafora J."/>
            <person name="Crous P."/>
            <person name="Grigoriev I."/>
        </authorList>
    </citation>
    <scope>NUCLEOTIDE SEQUENCE</scope>
    <source>
        <strain evidence="7">CBS 116435</strain>
    </source>
</reference>
<comment type="cofactor">
    <cofactor evidence="1">
        <name>FAD</name>
        <dbReference type="ChEBI" id="CHEBI:57692"/>
    </cofactor>
</comment>
<keyword evidence="3" id="KW-0285">Flavoprotein</keyword>
<keyword evidence="8" id="KW-1185">Reference proteome</keyword>
<evidence type="ECO:0000313" key="8">
    <source>
        <dbReference type="Proteomes" id="UP000799441"/>
    </source>
</evidence>
<dbReference type="InterPro" id="IPR045170">
    <property type="entry name" value="MTOX"/>
</dbReference>
<keyword evidence="4" id="KW-0274">FAD</keyword>
<dbReference type="Proteomes" id="UP000799441">
    <property type="component" value="Unassembled WGS sequence"/>
</dbReference>
<dbReference type="GO" id="GO:0008115">
    <property type="term" value="F:sarcosine oxidase activity"/>
    <property type="evidence" value="ECO:0007669"/>
    <property type="project" value="TreeGrafter"/>
</dbReference>
<organism evidence="7 8">
    <name type="scientific">Polychaeton citri CBS 116435</name>
    <dbReference type="NCBI Taxonomy" id="1314669"/>
    <lineage>
        <taxon>Eukaryota</taxon>
        <taxon>Fungi</taxon>
        <taxon>Dikarya</taxon>
        <taxon>Ascomycota</taxon>
        <taxon>Pezizomycotina</taxon>
        <taxon>Dothideomycetes</taxon>
        <taxon>Dothideomycetidae</taxon>
        <taxon>Capnodiales</taxon>
        <taxon>Capnodiaceae</taxon>
        <taxon>Polychaeton</taxon>
    </lineage>
</organism>
<evidence type="ECO:0000256" key="2">
    <source>
        <dbReference type="ARBA" id="ARBA00010989"/>
    </source>
</evidence>
<feature type="domain" description="FAD dependent oxidoreductase" evidence="6">
    <location>
        <begin position="7"/>
        <end position="394"/>
    </location>
</feature>
<dbReference type="PANTHER" id="PTHR10961:SF37">
    <property type="entry name" value="FAD DEPENDENT OXIDOREDUCTASE DOMAIN-CONTAINING PROTEIN"/>
    <property type="match status" value="1"/>
</dbReference>
<name>A0A9P4UNB2_9PEZI</name>
<protein>
    <submittedName>
        <fullName evidence="7">FAD dependent oxidoreductase</fullName>
    </submittedName>
</protein>
<keyword evidence="5" id="KW-0560">Oxidoreductase</keyword>
<dbReference type="OrthoDB" id="2219495at2759"/>
<evidence type="ECO:0000256" key="4">
    <source>
        <dbReference type="ARBA" id="ARBA00022827"/>
    </source>
</evidence>
<dbReference type="GO" id="GO:0050660">
    <property type="term" value="F:flavin adenine dinucleotide binding"/>
    <property type="evidence" value="ECO:0007669"/>
    <property type="project" value="InterPro"/>
</dbReference>
<accession>A0A9P4UNB2</accession>